<dbReference type="KEGG" id="pana:BBH88_03425"/>
<dbReference type="Pfam" id="PF01266">
    <property type="entry name" value="DAO"/>
    <property type="match status" value="1"/>
</dbReference>
<dbReference type="RefSeq" id="WP_006830591.1">
    <property type="nucleotide sequence ID" value="NZ_AJYB01000042.1"/>
</dbReference>
<dbReference type="AlphaFoldDB" id="A0A1C7DD61"/>
<dbReference type="InterPro" id="IPR036188">
    <property type="entry name" value="FAD/NAD-bd_sf"/>
</dbReference>
<evidence type="ECO:0000256" key="3">
    <source>
        <dbReference type="ARBA" id="ARBA00022827"/>
    </source>
</evidence>
<organism evidence="8 9">
    <name type="scientific">Planococcus antarcticus DSM 14505</name>
    <dbReference type="NCBI Taxonomy" id="1185653"/>
    <lineage>
        <taxon>Bacteria</taxon>
        <taxon>Bacillati</taxon>
        <taxon>Bacillota</taxon>
        <taxon>Bacilli</taxon>
        <taxon>Bacillales</taxon>
        <taxon>Caryophanaceae</taxon>
        <taxon>Planococcus</taxon>
    </lineage>
</organism>
<keyword evidence="3" id="KW-0274">FAD</keyword>
<dbReference type="InterPro" id="IPR006076">
    <property type="entry name" value="FAD-dep_OxRdtase"/>
</dbReference>
<feature type="transmembrane region" description="Helical" evidence="5">
    <location>
        <begin position="6"/>
        <end position="26"/>
    </location>
</feature>
<reference evidence="8 9" key="1">
    <citation type="journal article" date="2012" name="J. Bacteriol.">
        <title>Genome Sequence of the Antarctic Psychrophile Bacterium Planococcus antarcticus DSM 14505.</title>
        <authorList>
            <person name="Margolles A."/>
            <person name="Gueimonde M."/>
            <person name="Sanchez B."/>
        </authorList>
    </citation>
    <scope>NUCLEOTIDE SEQUENCE [LARGE SCALE GENOMIC DNA]</scope>
    <source>
        <strain evidence="8 9">DSM 14505</strain>
    </source>
</reference>
<dbReference type="InterPro" id="IPR045170">
    <property type="entry name" value="MTOX"/>
</dbReference>
<dbReference type="PANTHER" id="PTHR10961">
    <property type="entry name" value="PEROXISOMAL SARCOSINE OXIDASE"/>
    <property type="match status" value="1"/>
</dbReference>
<evidence type="ECO:0000256" key="4">
    <source>
        <dbReference type="ARBA" id="ARBA00023002"/>
    </source>
</evidence>
<dbReference type="GO" id="GO:0050660">
    <property type="term" value="F:flavin adenine dinucleotide binding"/>
    <property type="evidence" value="ECO:0007669"/>
    <property type="project" value="InterPro"/>
</dbReference>
<keyword evidence="5" id="KW-0472">Membrane</keyword>
<keyword evidence="5" id="KW-1133">Transmembrane helix</keyword>
<sequence length="380" mass="42212">MTKEAIFDVAIIGAGTMGMAAGAFLAQQKVKTVLIDAFDPPHINGSHHGDTRLIRHAYGEGRQYVPLVKRAQQLWEELEQQTGSKIFEKTGVICLGPKDSLFLQEMIAAAQKYNLPLEILSNNEIKERWPGFSVPDHFIGCFEAESGIIYSENAIRAYKEKALAHGAHLVTHTPVQHIDLNDEKGVKITTANTIFYAKKVIVTAGAWAAKLLPDLDLPIQPTRKVFGWFEAPSELYDAINFPSFFVEDQDKKFYGFPSLNGTGLKIGRTDGGQAIDPDLQIQNFGLYETDESDLRHGLERYLPRANGKLEQGKTCLYTLSSDNDFIVDFHPEDSRVIFACGFSGHGFKFGSVMGEILSQLAIAGESEFDISIFSLNRFDL</sequence>
<dbReference type="Proteomes" id="UP000004725">
    <property type="component" value="Unassembled WGS sequence"/>
</dbReference>
<reference evidence="7" key="3">
    <citation type="submission" date="2016-10" db="EMBL/GenBank/DDBJ databases">
        <authorList>
            <person name="See-Too W.S."/>
        </authorList>
    </citation>
    <scope>NUCLEOTIDE SEQUENCE</scope>
    <source>
        <strain evidence="7">DSM 14505</strain>
    </source>
</reference>
<keyword evidence="2" id="KW-0285">Flavoprotein</keyword>
<comment type="cofactor">
    <cofactor evidence="1">
        <name>FAD</name>
        <dbReference type="ChEBI" id="CHEBI:57692"/>
    </cofactor>
</comment>
<keyword evidence="4" id="KW-0560">Oxidoreductase</keyword>
<evidence type="ECO:0000256" key="2">
    <source>
        <dbReference type="ARBA" id="ARBA00022630"/>
    </source>
</evidence>
<evidence type="ECO:0000313" key="8">
    <source>
        <dbReference type="EMBL" id="EIM06056.1"/>
    </source>
</evidence>
<keyword evidence="5" id="KW-0812">Transmembrane</keyword>
<dbReference type="PANTHER" id="PTHR10961:SF7">
    <property type="entry name" value="FAD DEPENDENT OXIDOREDUCTASE DOMAIN-CONTAINING PROTEIN"/>
    <property type="match status" value="1"/>
</dbReference>
<evidence type="ECO:0000256" key="1">
    <source>
        <dbReference type="ARBA" id="ARBA00001974"/>
    </source>
</evidence>
<proteinExistence type="predicted"/>
<gene>
    <name evidence="8" type="primary">solA</name>
    <name evidence="8" type="ORF">A1A1_13137</name>
    <name evidence="7" type="ORF">BBH88_03425</name>
</gene>
<dbReference type="GO" id="GO:0008115">
    <property type="term" value="F:sarcosine oxidase activity"/>
    <property type="evidence" value="ECO:0007669"/>
    <property type="project" value="TreeGrafter"/>
</dbReference>
<dbReference type="eggNOG" id="COG0665">
    <property type="taxonomic scope" value="Bacteria"/>
</dbReference>
<name>A0A1C7DD61_9BACL</name>
<dbReference type="SUPFAM" id="SSF51905">
    <property type="entry name" value="FAD/NAD(P)-binding domain"/>
    <property type="match status" value="1"/>
</dbReference>
<evidence type="ECO:0000313" key="10">
    <source>
        <dbReference type="Proteomes" id="UP000092661"/>
    </source>
</evidence>
<dbReference type="EMBL" id="CP016534">
    <property type="protein sequence ID" value="ANU09426.1"/>
    <property type="molecule type" value="Genomic_DNA"/>
</dbReference>
<evidence type="ECO:0000313" key="7">
    <source>
        <dbReference type="EMBL" id="ANU09426.1"/>
    </source>
</evidence>
<dbReference type="Gene3D" id="3.50.50.60">
    <property type="entry name" value="FAD/NAD(P)-binding domain"/>
    <property type="match status" value="1"/>
</dbReference>
<feature type="domain" description="FAD dependent oxidoreductase" evidence="6">
    <location>
        <begin position="8"/>
        <end position="360"/>
    </location>
</feature>
<dbReference type="SUPFAM" id="SSF54373">
    <property type="entry name" value="FAD-linked reductases, C-terminal domain"/>
    <property type="match status" value="1"/>
</dbReference>
<dbReference type="GO" id="GO:0005829">
    <property type="term" value="C:cytosol"/>
    <property type="evidence" value="ECO:0007669"/>
    <property type="project" value="TreeGrafter"/>
</dbReference>
<protein>
    <submittedName>
        <fullName evidence="8">N-methyltryptophan oxidase</fullName>
    </submittedName>
</protein>
<dbReference type="OrthoDB" id="9794226at2"/>
<dbReference type="NCBIfam" id="NF008425">
    <property type="entry name" value="PRK11259.1"/>
    <property type="match status" value="1"/>
</dbReference>
<accession>A0A1C7DD61</accession>
<dbReference type="Gene3D" id="3.30.9.10">
    <property type="entry name" value="D-Amino Acid Oxidase, subunit A, domain 2"/>
    <property type="match status" value="1"/>
</dbReference>
<evidence type="ECO:0000313" key="9">
    <source>
        <dbReference type="Proteomes" id="UP000004725"/>
    </source>
</evidence>
<dbReference type="EMBL" id="AJYB01000042">
    <property type="protein sequence ID" value="EIM06056.1"/>
    <property type="molecule type" value="Genomic_DNA"/>
</dbReference>
<keyword evidence="10" id="KW-1185">Reference proteome</keyword>
<dbReference type="Proteomes" id="UP000092661">
    <property type="component" value="Chromosome"/>
</dbReference>
<reference evidence="10" key="2">
    <citation type="submission" date="2016-07" db="EMBL/GenBank/DDBJ databases">
        <authorList>
            <person name="See-Too W.S."/>
        </authorList>
    </citation>
    <scope>NUCLEOTIDE SEQUENCE [LARGE SCALE GENOMIC DNA]</scope>
    <source>
        <strain evidence="10">DSM 14505</strain>
    </source>
</reference>
<evidence type="ECO:0000259" key="6">
    <source>
        <dbReference type="Pfam" id="PF01266"/>
    </source>
</evidence>
<evidence type="ECO:0000256" key="5">
    <source>
        <dbReference type="SAM" id="Phobius"/>
    </source>
</evidence>